<comment type="caution">
    <text evidence="1">The sequence shown here is derived from an EMBL/GenBank/DDBJ whole genome shotgun (WGS) entry which is preliminary data.</text>
</comment>
<evidence type="ECO:0000313" key="2">
    <source>
        <dbReference type="Proteomes" id="UP001279734"/>
    </source>
</evidence>
<reference evidence="1" key="1">
    <citation type="submission" date="2023-05" db="EMBL/GenBank/DDBJ databases">
        <title>Nepenthes gracilis genome sequencing.</title>
        <authorList>
            <person name="Fukushima K."/>
        </authorList>
    </citation>
    <scope>NUCLEOTIDE SEQUENCE</scope>
    <source>
        <strain evidence="1">SING2019-196</strain>
    </source>
</reference>
<protein>
    <submittedName>
        <fullName evidence="1">Uncharacterized protein</fullName>
    </submittedName>
</protein>
<dbReference type="AlphaFoldDB" id="A0AAD3SY27"/>
<gene>
    <name evidence="1" type="ORF">Nepgr_021065</name>
</gene>
<keyword evidence="2" id="KW-1185">Reference proteome</keyword>
<accession>A0AAD3SY27</accession>
<organism evidence="1 2">
    <name type="scientific">Nepenthes gracilis</name>
    <name type="common">Slender pitcher plant</name>
    <dbReference type="NCBI Taxonomy" id="150966"/>
    <lineage>
        <taxon>Eukaryota</taxon>
        <taxon>Viridiplantae</taxon>
        <taxon>Streptophyta</taxon>
        <taxon>Embryophyta</taxon>
        <taxon>Tracheophyta</taxon>
        <taxon>Spermatophyta</taxon>
        <taxon>Magnoliopsida</taxon>
        <taxon>eudicotyledons</taxon>
        <taxon>Gunneridae</taxon>
        <taxon>Pentapetalae</taxon>
        <taxon>Caryophyllales</taxon>
        <taxon>Nepenthaceae</taxon>
        <taxon>Nepenthes</taxon>
    </lineage>
</organism>
<sequence length="415" mass="44464">MATPLLLFSLTATSTLSRTMWLRTWWSSAHNLLSRLLQKIWRRPLPLVLLLLLLSLSLDDAGCVVSSQVSMHPNEASGEPLIGRTDPGSEPGVALMDYIPVYEAGMIFNFDHLDELDPDSLFPLQQGGNQDINQGVVGGLPVSYADVLKRGIGNSSADSARPPPIVSPGPLNDLSVLETSCGDPNSNICEQHQLVLPDSVKAIALDALAHTDLSTPPGEVQGVEALNFSSISDGISEDSQESKQKDLSPLARKVAARINTLLRAVDKSAHKDVALHDLAYYLANNLSPRTLDSSLKLKEDTECLSPVIELISHSPPYEATLIAKVPGTCSSTGNKLLSHSVPTIELEEQAVKRPPLSFVDVVSRGLNHSDLQSCDVLLIPISKEDQYAALGNYPPALVVVSSTSSAHQSPASLAE</sequence>
<dbReference type="EMBL" id="BSYO01000020">
    <property type="protein sequence ID" value="GMH19224.1"/>
    <property type="molecule type" value="Genomic_DNA"/>
</dbReference>
<dbReference type="Proteomes" id="UP001279734">
    <property type="component" value="Unassembled WGS sequence"/>
</dbReference>
<evidence type="ECO:0000313" key="1">
    <source>
        <dbReference type="EMBL" id="GMH19224.1"/>
    </source>
</evidence>
<proteinExistence type="predicted"/>
<name>A0AAD3SY27_NEPGR</name>